<dbReference type="AlphaFoldDB" id="A0A9Q1GLN2"/>
<feature type="domain" description="Reverse transcriptase zinc-binding" evidence="1">
    <location>
        <begin position="117"/>
        <end position="174"/>
    </location>
</feature>
<evidence type="ECO:0000313" key="3">
    <source>
        <dbReference type="Proteomes" id="UP001153076"/>
    </source>
</evidence>
<reference evidence="2" key="1">
    <citation type="submission" date="2022-04" db="EMBL/GenBank/DDBJ databases">
        <title>Carnegiea gigantea Genome sequencing and assembly v2.</title>
        <authorList>
            <person name="Copetti D."/>
            <person name="Sanderson M.J."/>
            <person name="Burquez A."/>
            <person name="Wojciechowski M.F."/>
        </authorList>
    </citation>
    <scope>NUCLEOTIDE SEQUENCE</scope>
    <source>
        <strain evidence="2">SGP5-SGP5p</strain>
        <tissue evidence="2">Aerial part</tissue>
    </source>
</reference>
<organism evidence="2 3">
    <name type="scientific">Carnegiea gigantea</name>
    <dbReference type="NCBI Taxonomy" id="171969"/>
    <lineage>
        <taxon>Eukaryota</taxon>
        <taxon>Viridiplantae</taxon>
        <taxon>Streptophyta</taxon>
        <taxon>Embryophyta</taxon>
        <taxon>Tracheophyta</taxon>
        <taxon>Spermatophyta</taxon>
        <taxon>Magnoliopsida</taxon>
        <taxon>eudicotyledons</taxon>
        <taxon>Gunneridae</taxon>
        <taxon>Pentapetalae</taxon>
        <taxon>Caryophyllales</taxon>
        <taxon>Cactineae</taxon>
        <taxon>Cactaceae</taxon>
        <taxon>Cactoideae</taxon>
        <taxon>Echinocereeae</taxon>
        <taxon>Carnegiea</taxon>
    </lineage>
</organism>
<dbReference type="OrthoDB" id="1001780at2759"/>
<keyword evidence="3" id="KW-1185">Reference proteome</keyword>
<name>A0A9Q1GLN2_9CARY</name>
<accession>A0A9Q1GLN2</accession>
<dbReference type="Proteomes" id="UP001153076">
    <property type="component" value="Unassembled WGS sequence"/>
</dbReference>
<evidence type="ECO:0000313" key="2">
    <source>
        <dbReference type="EMBL" id="KAJ8422845.1"/>
    </source>
</evidence>
<gene>
    <name evidence="2" type="ORF">Cgig2_033484</name>
</gene>
<dbReference type="InterPro" id="IPR026960">
    <property type="entry name" value="RVT-Znf"/>
</dbReference>
<evidence type="ECO:0000259" key="1">
    <source>
        <dbReference type="Pfam" id="PF13966"/>
    </source>
</evidence>
<dbReference type="Pfam" id="PF13966">
    <property type="entry name" value="zf-RVT"/>
    <property type="match status" value="1"/>
</dbReference>
<comment type="caution">
    <text evidence="2">The sequence shown here is derived from an EMBL/GenBank/DDBJ whole genome shotgun (WGS) entry which is preliminary data.</text>
</comment>
<protein>
    <recommendedName>
        <fullName evidence="1">Reverse transcriptase zinc-binding domain-containing protein</fullName>
    </recommendedName>
</protein>
<sequence length="241" mass="28533">MRELNSASMAKLGWRMLREPASLWDRLLYHKYCRGRRGTDMFMTCCNHATRGGRWVTGQHLVELAIRPVPSLIQQRTVSEYWERSSDILNHLALMQVYPEAGIQDKIFWGRMSLGEYSIQSAIQILQGDYSADDQEKWRAIWRIKAPQKMKSLLWVVLHGAMMTNEIRVKRRFVTNQMVSNIKHTTRDPLWPMKFTIIVWSLWHWRNERCFGKALNILFDKIRFLSMRFVETSKALLSLDL</sequence>
<proteinExistence type="predicted"/>
<dbReference type="EMBL" id="JAKOGI010002131">
    <property type="protein sequence ID" value="KAJ8422845.1"/>
    <property type="molecule type" value="Genomic_DNA"/>
</dbReference>